<keyword evidence="3" id="KW-1185">Reference proteome</keyword>
<reference evidence="2 3" key="1">
    <citation type="submission" date="2019-07" db="EMBL/GenBank/DDBJ databases">
        <title>Whole genome shotgun sequence of Nocardia ninae NBRC 108245.</title>
        <authorList>
            <person name="Hosoyama A."/>
            <person name="Uohara A."/>
            <person name="Ohji S."/>
            <person name="Ichikawa N."/>
        </authorList>
    </citation>
    <scope>NUCLEOTIDE SEQUENCE [LARGE SCALE GENOMIC DNA]</scope>
    <source>
        <strain evidence="2 3">NBRC 108245</strain>
    </source>
</reference>
<evidence type="ECO:0000259" key="1">
    <source>
        <dbReference type="Pfam" id="PF26527"/>
    </source>
</evidence>
<dbReference type="InterPro" id="IPR058489">
    <property type="entry name" value="DUF8176"/>
</dbReference>
<dbReference type="AlphaFoldDB" id="A0A511M7N6"/>
<evidence type="ECO:0000313" key="2">
    <source>
        <dbReference type="EMBL" id="GEM35716.1"/>
    </source>
</evidence>
<accession>A0A511M7N6</accession>
<dbReference type="Proteomes" id="UP000321424">
    <property type="component" value="Unassembled WGS sequence"/>
</dbReference>
<gene>
    <name evidence="2" type="ORF">NN4_02350</name>
</gene>
<evidence type="ECO:0000313" key="3">
    <source>
        <dbReference type="Proteomes" id="UP000321424"/>
    </source>
</evidence>
<organism evidence="2 3">
    <name type="scientific">Nocardia ninae NBRC 108245</name>
    <dbReference type="NCBI Taxonomy" id="1210091"/>
    <lineage>
        <taxon>Bacteria</taxon>
        <taxon>Bacillati</taxon>
        <taxon>Actinomycetota</taxon>
        <taxon>Actinomycetes</taxon>
        <taxon>Mycobacteriales</taxon>
        <taxon>Nocardiaceae</taxon>
        <taxon>Nocardia</taxon>
    </lineage>
</organism>
<dbReference type="Pfam" id="PF26527">
    <property type="entry name" value="DUF8176"/>
    <property type="match status" value="1"/>
</dbReference>
<protein>
    <recommendedName>
        <fullName evidence="1">DUF8176 domain-containing protein</fullName>
    </recommendedName>
</protein>
<proteinExistence type="predicted"/>
<dbReference type="EMBL" id="BJXA01000001">
    <property type="protein sequence ID" value="GEM35716.1"/>
    <property type="molecule type" value="Genomic_DNA"/>
</dbReference>
<sequence length="153" mass="15614">MAAVAVVLVYTAAASPPRQSATYVDPVLGGAPSCQPTRNDQLVRGNGTGSTASGPDVILAFQYAYYVSRSGADARAVTTPDAAVPSIDVISAGINSVPAGTQHCVLVTPMADGRFDVVITEIRPASAIRTYRQFVTVTAGPGPVSIAKIAPPT</sequence>
<name>A0A511M7N6_9NOCA</name>
<feature type="domain" description="DUF8176" evidence="1">
    <location>
        <begin position="32"/>
        <end position="150"/>
    </location>
</feature>
<comment type="caution">
    <text evidence="2">The sequence shown here is derived from an EMBL/GenBank/DDBJ whole genome shotgun (WGS) entry which is preliminary data.</text>
</comment>